<protein>
    <recommendedName>
        <fullName evidence="3">DUF4225 domain-containing protein</fullName>
    </recommendedName>
</protein>
<reference evidence="1 2" key="1">
    <citation type="journal article" date="2012" name="J. Bacteriol.">
        <title>Complete genome sequence of Klebsiella oxytoca KCTC 1686, used in production of 2,3-butanediol.</title>
        <authorList>
            <person name="Shin S.H."/>
            <person name="Kim S."/>
            <person name="Kim J.Y."/>
            <person name="Lee S."/>
            <person name="Um Y."/>
            <person name="Oh M.K."/>
            <person name="Kim Y.R."/>
            <person name="Lee J."/>
            <person name="Yang K.S."/>
        </authorList>
    </citation>
    <scope>NUCLEOTIDE SEQUENCE [LARGE SCALE GENOMIC DNA]</scope>
    <source>
        <strain evidence="2">ATCC 8724 / DSM 4798 / JCM 20051 / NBRC 3318 / NRRL B-199 / KCTC 1686</strain>
    </source>
</reference>
<organism evidence="1 2">
    <name type="scientific">Klebsiella michiganensis (strain ATCC 8724 / DSM 4798 / JCM 20051 / NBRC 3318 / NRRL B-199 / KCTC 1686 / BUCSAV 143 / CCM 1901)</name>
    <dbReference type="NCBI Taxonomy" id="1006551"/>
    <lineage>
        <taxon>Bacteria</taxon>
        <taxon>Pseudomonadati</taxon>
        <taxon>Pseudomonadota</taxon>
        <taxon>Gammaproteobacteria</taxon>
        <taxon>Enterobacterales</taxon>
        <taxon>Enterobacteriaceae</taxon>
        <taxon>Klebsiella/Raoultella group</taxon>
        <taxon>Klebsiella</taxon>
    </lineage>
</organism>
<evidence type="ECO:0000313" key="1">
    <source>
        <dbReference type="EMBL" id="AEX06914.1"/>
    </source>
</evidence>
<name>A0A0H3HEM8_KLEM8</name>
<accession>A0A0H3HEM8</accession>
<dbReference type="AlphaFoldDB" id="A0A0H3HEM8"/>
<evidence type="ECO:0008006" key="3">
    <source>
        <dbReference type="Google" id="ProtNLM"/>
    </source>
</evidence>
<gene>
    <name evidence="1" type="ordered locus">KOX_26015</name>
</gene>
<proteinExistence type="predicted"/>
<evidence type="ECO:0000313" key="2">
    <source>
        <dbReference type="Proteomes" id="UP000007843"/>
    </source>
</evidence>
<sequence length="213" mass="23691">MDSAKDIARDMLEAIHIDGSGFIGAVAKGVISLPVSLAYLGYDFIDTEYRRENQDDKFRLAALVKKVTFNDETIYKIIKPFIDDFVSYVDMGKVAHFSKNISGSVIGKVMFSQLTGVNLGRVIISQGVGAFFSGSAAGGVLGIGAEASRSIYTSRYLRERNPIMYEKLNSMGDFDLFYYLVEDIVRPYETACEIARINPEEFNNVCKYFFGGL</sequence>
<dbReference type="RefSeq" id="WP_014230199.1">
    <property type="nucleotide sequence ID" value="NC_016612.1"/>
</dbReference>
<dbReference type="KEGG" id="kox:KOX_26015"/>
<dbReference type="EMBL" id="CP003218">
    <property type="protein sequence ID" value="AEX06914.1"/>
    <property type="molecule type" value="Genomic_DNA"/>
</dbReference>
<dbReference type="Proteomes" id="UP000007843">
    <property type="component" value="Chromosome"/>
</dbReference>
<dbReference type="HOGENOM" id="CLU_086670_1_0_6"/>